<name>A0A9K3I2I9_HELAN</name>
<protein>
    <submittedName>
        <fullName evidence="2">Uncharacterized protein</fullName>
    </submittedName>
</protein>
<organism evidence="2 3">
    <name type="scientific">Helianthus annuus</name>
    <name type="common">Common sunflower</name>
    <dbReference type="NCBI Taxonomy" id="4232"/>
    <lineage>
        <taxon>Eukaryota</taxon>
        <taxon>Viridiplantae</taxon>
        <taxon>Streptophyta</taxon>
        <taxon>Embryophyta</taxon>
        <taxon>Tracheophyta</taxon>
        <taxon>Spermatophyta</taxon>
        <taxon>Magnoliopsida</taxon>
        <taxon>eudicotyledons</taxon>
        <taxon>Gunneridae</taxon>
        <taxon>Pentapetalae</taxon>
        <taxon>asterids</taxon>
        <taxon>campanulids</taxon>
        <taxon>Asterales</taxon>
        <taxon>Asteraceae</taxon>
        <taxon>Asteroideae</taxon>
        <taxon>Heliantheae alliance</taxon>
        <taxon>Heliantheae</taxon>
        <taxon>Helianthus</taxon>
    </lineage>
</organism>
<dbReference type="EMBL" id="MNCJ02000324">
    <property type="protein sequence ID" value="KAF5788814.1"/>
    <property type="molecule type" value="Genomic_DNA"/>
</dbReference>
<dbReference type="Gramene" id="mRNA:HanXRQr2_Chr09g0363461">
    <property type="protein sequence ID" value="mRNA:HanXRQr2_Chr09g0363461"/>
    <property type="gene ID" value="HanXRQr2_Chr09g0363461"/>
</dbReference>
<proteinExistence type="predicted"/>
<accession>A0A9K3I2I9</accession>
<gene>
    <name evidence="1" type="ORF">HanXRQr2_Chr09g0363441</name>
    <name evidence="2" type="ORF">HanXRQr2_Chr09g0363461</name>
</gene>
<dbReference type="Proteomes" id="UP000215914">
    <property type="component" value="Unassembled WGS sequence"/>
</dbReference>
<reference evidence="2" key="1">
    <citation type="journal article" date="2017" name="Nature">
        <title>The sunflower genome provides insights into oil metabolism, flowering and Asterid evolution.</title>
        <authorList>
            <person name="Badouin H."/>
            <person name="Gouzy J."/>
            <person name="Grassa C.J."/>
            <person name="Murat F."/>
            <person name="Staton S.E."/>
            <person name="Cottret L."/>
            <person name="Lelandais-Briere C."/>
            <person name="Owens G.L."/>
            <person name="Carrere S."/>
            <person name="Mayjonade B."/>
            <person name="Legrand L."/>
            <person name="Gill N."/>
            <person name="Kane N.C."/>
            <person name="Bowers J.E."/>
            <person name="Hubner S."/>
            <person name="Bellec A."/>
            <person name="Berard A."/>
            <person name="Berges H."/>
            <person name="Blanchet N."/>
            <person name="Boniface M.C."/>
            <person name="Brunel D."/>
            <person name="Catrice O."/>
            <person name="Chaidir N."/>
            <person name="Claudel C."/>
            <person name="Donnadieu C."/>
            <person name="Faraut T."/>
            <person name="Fievet G."/>
            <person name="Helmstetter N."/>
            <person name="King M."/>
            <person name="Knapp S.J."/>
            <person name="Lai Z."/>
            <person name="Le Paslier M.C."/>
            <person name="Lippi Y."/>
            <person name="Lorenzon L."/>
            <person name="Mandel J.R."/>
            <person name="Marage G."/>
            <person name="Marchand G."/>
            <person name="Marquand E."/>
            <person name="Bret-Mestries E."/>
            <person name="Morien E."/>
            <person name="Nambeesan S."/>
            <person name="Nguyen T."/>
            <person name="Pegot-Espagnet P."/>
            <person name="Pouilly N."/>
            <person name="Raftis F."/>
            <person name="Sallet E."/>
            <person name="Schiex T."/>
            <person name="Thomas J."/>
            <person name="Vandecasteele C."/>
            <person name="Vares D."/>
            <person name="Vear F."/>
            <person name="Vautrin S."/>
            <person name="Crespi M."/>
            <person name="Mangin B."/>
            <person name="Burke J.M."/>
            <person name="Salse J."/>
            <person name="Munos S."/>
            <person name="Vincourt P."/>
            <person name="Rieseberg L.H."/>
            <person name="Langlade N.B."/>
        </authorList>
    </citation>
    <scope>NUCLEOTIDE SEQUENCE</scope>
    <source>
        <tissue evidence="2">Leaves</tissue>
    </source>
</reference>
<dbReference type="AlphaFoldDB" id="A0A9K3I2I9"/>
<dbReference type="Gramene" id="mRNA:HanXRQr2_Chr09g0363441">
    <property type="protein sequence ID" value="mRNA:HanXRQr2_Chr09g0363441"/>
    <property type="gene ID" value="HanXRQr2_Chr09g0363441"/>
</dbReference>
<reference evidence="2" key="2">
    <citation type="submission" date="2020-06" db="EMBL/GenBank/DDBJ databases">
        <title>Helianthus annuus Genome sequencing and assembly Release 2.</title>
        <authorList>
            <person name="Gouzy J."/>
            <person name="Langlade N."/>
            <person name="Munos S."/>
        </authorList>
    </citation>
    <scope>NUCLEOTIDE SEQUENCE</scope>
    <source>
        <tissue evidence="2">Leaves</tissue>
    </source>
</reference>
<sequence length="60" mass="6837">MSKMWSILSGFVCVTAHRKSEHNVPNHFDNLGQHGKHVDSYFLWCRETAVSNDMRGVGCD</sequence>
<dbReference type="EMBL" id="MNCJ02000324">
    <property type="protein sequence ID" value="KAF5788815.1"/>
    <property type="molecule type" value="Genomic_DNA"/>
</dbReference>
<evidence type="ECO:0000313" key="1">
    <source>
        <dbReference type="EMBL" id="KAF5788814.1"/>
    </source>
</evidence>
<keyword evidence="3" id="KW-1185">Reference proteome</keyword>
<evidence type="ECO:0000313" key="2">
    <source>
        <dbReference type="EMBL" id="KAF5788815.1"/>
    </source>
</evidence>
<evidence type="ECO:0000313" key="3">
    <source>
        <dbReference type="Proteomes" id="UP000215914"/>
    </source>
</evidence>
<comment type="caution">
    <text evidence="2">The sequence shown here is derived from an EMBL/GenBank/DDBJ whole genome shotgun (WGS) entry which is preliminary data.</text>
</comment>